<dbReference type="InterPro" id="IPR011032">
    <property type="entry name" value="GroES-like_sf"/>
</dbReference>
<keyword evidence="1" id="KW-0479">Metal-binding</keyword>
<dbReference type="EMBL" id="JAABOA010003006">
    <property type="protein sequence ID" value="KAF9579142.1"/>
    <property type="molecule type" value="Genomic_DNA"/>
</dbReference>
<dbReference type="PANTHER" id="PTHR42683">
    <property type="entry name" value="ALDEHYDE REDUCTASE"/>
    <property type="match status" value="1"/>
</dbReference>
<feature type="domain" description="Alcohol dehydrogenase-like N-terminal" evidence="4">
    <location>
        <begin position="35"/>
        <end position="154"/>
    </location>
</feature>
<dbReference type="InterPro" id="IPR047109">
    <property type="entry name" value="CAD-like"/>
</dbReference>
<evidence type="ECO:0000259" key="4">
    <source>
        <dbReference type="Pfam" id="PF08240"/>
    </source>
</evidence>
<accession>A0A9P6FPB8</accession>
<dbReference type="AlphaFoldDB" id="A0A9P6FPB8"/>
<keyword evidence="6" id="KW-1185">Reference proteome</keyword>
<evidence type="ECO:0000256" key="1">
    <source>
        <dbReference type="ARBA" id="ARBA00022723"/>
    </source>
</evidence>
<proteinExistence type="predicted"/>
<dbReference type="SUPFAM" id="SSF50129">
    <property type="entry name" value="GroES-like"/>
    <property type="match status" value="1"/>
</dbReference>
<dbReference type="OrthoDB" id="1879366at2759"/>
<organism evidence="5 6">
    <name type="scientific">Lunasporangiospora selenospora</name>
    <dbReference type="NCBI Taxonomy" id="979761"/>
    <lineage>
        <taxon>Eukaryota</taxon>
        <taxon>Fungi</taxon>
        <taxon>Fungi incertae sedis</taxon>
        <taxon>Mucoromycota</taxon>
        <taxon>Mortierellomycotina</taxon>
        <taxon>Mortierellomycetes</taxon>
        <taxon>Mortierellales</taxon>
        <taxon>Mortierellaceae</taxon>
        <taxon>Lunasporangiospora</taxon>
    </lineage>
</organism>
<evidence type="ECO:0000313" key="5">
    <source>
        <dbReference type="EMBL" id="KAF9579142.1"/>
    </source>
</evidence>
<evidence type="ECO:0000313" key="6">
    <source>
        <dbReference type="Proteomes" id="UP000780801"/>
    </source>
</evidence>
<dbReference type="Gene3D" id="3.90.180.10">
    <property type="entry name" value="Medium-chain alcohol dehydrogenases, catalytic domain"/>
    <property type="match status" value="1"/>
</dbReference>
<name>A0A9P6FPB8_9FUNG</name>
<dbReference type="InterPro" id="IPR013154">
    <property type="entry name" value="ADH-like_N"/>
</dbReference>
<dbReference type="Pfam" id="PF08240">
    <property type="entry name" value="ADH_N"/>
    <property type="match status" value="1"/>
</dbReference>
<reference evidence="5" key="1">
    <citation type="journal article" date="2020" name="Fungal Divers.">
        <title>Resolving the Mortierellaceae phylogeny through synthesis of multi-gene phylogenetics and phylogenomics.</title>
        <authorList>
            <person name="Vandepol N."/>
            <person name="Liber J."/>
            <person name="Desiro A."/>
            <person name="Na H."/>
            <person name="Kennedy M."/>
            <person name="Barry K."/>
            <person name="Grigoriev I.V."/>
            <person name="Miller A.N."/>
            <person name="O'Donnell K."/>
            <person name="Stajich J.E."/>
            <person name="Bonito G."/>
        </authorList>
    </citation>
    <scope>NUCLEOTIDE SEQUENCE</scope>
    <source>
        <strain evidence="5">KOD1015</strain>
    </source>
</reference>
<protein>
    <recommendedName>
        <fullName evidence="4">Alcohol dehydrogenase-like N-terminal domain-containing protein</fullName>
    </recommendedName>
</protein>
<dbReference type="GO" id="GO:0016616">
    <property type="term" value="F:oxidoreductase activity, acting on the CH-OH group of donors, NAD or NADP as acceptor"/>
    <property type="evidence" value="ECO:0007669"/>
    <property type="project" value="InterPro"/>
</dbReference>
<keyword evidence="2" id="KW-0862">Zinc</keyword>
<comment type="caution">
    <text evidence="5">The sequence shown here is derived from an EMBL/GenBank/DDBJ whole genome shotgun (WGS) entry which is preliminary data.</text>
</comment>
<feature type="non-terminal residue" evidence="5">
    <location>
        <position position="161"/>
    </location>
</feature>
<keyword evidence="3" id="KW-0560">Oxidoreductase</keyword>
<dbReference type="Proteomes" id="UP000780801">
    <property type="component" value="Unassembled WGS sequence"/>
</dbReference>
<gene>
    <name evidence="5" type="ORF">BGW38_004728</name>
</gene>
<evidence type="ECO:0000256" key="2">
    <source>
        <dbReference type="ARBA" id="ARBA00022833"/>
    </source>
</evidence>
<sequence length="161" mass="17368">MPTNTHEDTSVTFNGWASTGTAELKEWSYHPRPLGPNDIEIEISHCGICGSDIHTITSGWGELTHGPCIVGHEIVGKVTAKGNKSIHQINDLVGIGAMVDACGECSDCKEGFDQLCKSRAFTYNDVFRDGRGGNTYGGYADRVRVNSDYAFKIPAEISAAE</sequence>
<dbReference type="GO" id="GO:0046872">
    <property type="term" value="F:metal ion binding"/>
    <property type="evidence" value="ECO:0007669"/>
    <property type="project" value="UniProtKB-KW"/>
</dbReference>
<evidence type="ECO:0000256" key="3">
    <source>
        <dbReference type="ARBA" id="ARBA00023002"/>
    </source>
</evidence>